<comment type="caution">
    <text evidence="1">The sequence shown here is derived from an EMBL/GenBank/DDBJ whole genome shotgun (WGS) entry which is preliminary data.</text>
</comment>
<organism evidence="1 2">
    <name type="scientific">Caerostris extrusa</name>
    <name type="common">Bark spider</name>
    <name type="synonym">Caerostris bankana</name>
    <dbReference type="NCBI Taxonomy" id="172846"/>
    <lineage>
        <taxon>Eukaryota</taxon>
        <taxon>Metazoa</taxon>
        <taxon>Ecdysozoa</taxon>
        <taxon>Arthropoda</taxon>
        <taxon>Chelicerata</taxon>
        <taxon>Arachnida</taxon>
        <taxon>Araneae</taxon>
        <taxon>Araneomorphae</taxon>
        <taxon>Entelegynae</taxon>
        <taxon>Araneoidea</taxon>
        <taxon>Araneidae</taxon>
        <taxon>Caerostris</taxon>
    </lineage>
</organism>
<accession>A0AAV4P1C8</accession>
<dbReference type="Proteomes" id="UP001054945">
    <property type="component" value="Unassembled WGS sequence"/>
</dbReference>
<reference evidence="1 2" key="1">
    <citation type="submission" date="2021-06" db="EMBL/GenBank/DDBJ databases">
        <title>Caerostris extrusa draft genome.</title>
        <authorList>
            <person name="Kono N."/>
            <person name="Arakawa K."/>
        </authorList>
    </citation>
    <scope>NUCLEOTIDE SEQUENCE [LARGE SCALE GENOMIC DNA]</scope>
</reference>
<evidence type="ECO:0000313" key="2">
    <source>
        <dbReference type="Proteomes" id="UP001054945"/>
    </source>
</evidence>
<dbReference type="EMBL" id="BPLR01003971">
    <property type="protein sequence ID" value="GIX90823.1"/>
    <property type="molecule type" value="Genomic_DNA"/>
</dbReference>
<keyword evidence="2" id="KW-1185">Reference proteome</keyword>
<protein>
    <submittedName>
        <fullName evidence="1">Uncharacterized protein</fullName>
    </submittedName>
</protein>
<proteinExistence type="predicted"/>
<sequence length="175" mass="18649">MTAFSDLQTDHTSTPARLQRWSFRESGVPASEDDYSLVLPHSPGISFLKGLFGTFYQSEGDLCAAGLRKEFVALSAGIAGSPDKPTTPRSPPGCEGEVFVNLEEDNSALITVPASEDDYSLALLHSPGISFVKGLFGTFYQNDDGDLCGVGLRRESATALCPIESQELLNGLLSA</sequence>
<evidence type="ECO:0000313" key="1">
    <source>
        <dbReference type="EMBL" id="GIX90823.1"/>
    </source>
</evidence>
<gene>
    <name evidence="1" type="ORF">CEXT_468731</name>
</gene>
<dbReference type="AlphaFoldDB" id="A0AAV4P1C8"/>
<name>A0AAV4P1C8_CAEEX</name>